<protein>
    <submittedName>
        <fullName evidence="6">LysR family transcriptional regulator</fullName>
    </submittedName>
</protein>
<evidence type="ECO:0000256" key="4">
    <source>
        <dbReference type="ARBA" id="ARBA00023163"/>
    </source>
</evidence>
<proteinExistence type="inferred from homology"/>
<comment type="similarity">
    <text evidence="1">Belongs to the LysR transcriptional regulatory family.</text>
</comment>
<dbReference type="OrthoDB" id="6624490at2"/>
<gene>
    <name evidence="6" type="ORF">CWC19_07460</name>
</gene>
<evidence type="ECO:0000313" key="7">
    <source>
        <dbReference type="Proteomes" id="UP000307217"/>
    </source>
</evidence>
<dbReference type="InterPro" id="IPR036390">
    <property type="entry name" value="WH_DNA-bd_sf"/>
</dbReference>
<dbReference type="RefSeq" id="WP_138591289.1">
    <property type="nucleotide sequence ID" value="NZ_PNBX01000028.1"/>
</dbReference>
<dbReference type="AlphaFoldDB" id="A0A5S3VAX8"/>
<dbReference type="EMBL" id="PNBX01000028">
    <property type="protein sequence ID" value="TMO68899.1"/>
    <property type="molecule type" value="Genomic_DNA"/>
</dbReference>
<dbReference type="PRINTS" id="PR00039">
    <property type="entry name" value="HTHLYSR"/>
</dbReference>
<comment type="caution">
    <text evidence="6">The sequence shown here is derived from an EMBL/GenBank/DDBJ whole genome shotgun (WGS) entry which is preliminary data.</text>
</comment>
<dbReference type="SUPFAM" id="SSF53850">
    <property type="entry name" value="Periplasmic binding protein-like II"/>
    <property type="match status" value="1"/>
</dbReference>
<dbReference type="PROSITE" id="PS50931">
    <property type="entry name" value="HTH_LYSR"/>
    <property type="match status" value="1"/>
</dbReference>
<dbReference type="PANTHER" id="PTHR30427">
    <property type="entry name" value="TRANSCRIPTIONAL ACTIVATOR PROTEIN LYSR"/>
    <property type="match status" value="1"/>
</dbReference>
<dbReference type="InterPro" id="IPR005119">
    <property type="entry name" value="LysR_subst-bd"/>
</dbReference>
<dbReference type="Gene3D" id="1.10.10.10">
    <property type="entry name" value="Winged helix-like DNA-binding domain superfamily/Winged helix DNA-binding domain"/>
    <property type="match status" value="1"/>
</dbReference>
<dbReference type="PANTHER" id="PTHR30427:SF1">
    <property type="entry name" value="TRANSCRIPTIONAL ACTIVATOR PROTEIN LYSR"/>
    <property type="match status" value="1"/>
</dbReference>
<organism evidence="6 7">
    <name type="scientific">Pseudoalteromonas aurantia</name>
    <dbReference type="NCBI Taxonomy" id="43654"/>
    <lineage>
        <taxon>Bacteria</taxon>
        <taxon>Pseudomonadati</taxon>
        <taxon>Pseudomonadota</taxon>
        <taxon>Gammaproteobacteria</taxon>
        <taxon>Alteromonadales</taxon>
        <taxon>Pseudoalteromonadaceae</taxon>
        <taxon>Pseudoalteromonas</taxon>
    </lineage>
</organism>
<evidence type="ECO:0000256" key="3">
    <source>
        <dbReference type="ARBA" id="ARBA00023125"/>
    </source>
</evidence>
<evidence type="ECO:0000259" key="5">
    <source>
        <dbReference type="PROSITE" id="PS50931"/>
    </source>
</evidence>
<name>A0A5S3VAX8_9GAMM</name>
<dbReference type="GO" id="GO:0009089">
    <property type="term" value="P:lysine biosynthetic process via diaminopimelate"/>
    <property type="evidence" value="ECO:0007669"/>
    <property type="project" value="TreeGrafter"/>
</dbReference>
<dbReference type="CDD" id="cd05466">
    <property type="entry name" value="PBP2_LTTR_substrate"/>
    <property type="match status" value="1"/>
</dbReference>
<keyword evidence="3" id="KW-0238">DNA-binding</keyword>
<dbReference type="Gene3D" id="3.40.190.290">
    <property type="match status" value="1"/>
</dbReference>
<keyword evidence="4" id="KW-0804">Transcription</keyword>
<dbReference type="GO" id="GO:0010628">
    <property type="term" value="P:positive regulation of gene expression"/>
    <property type="evidence" value="ECO:0007669"/>
    <property type="project" value="TreeGrafter"/>
</dbReference>
<reference evidence="7" key="2">
    <citation type="submission" date="2019-06" db="EMBL/GenBank/DDBJ databases">
        <title>Co-occurence of chitin degradation, pigmentation and bioactivity in marine Pseudoalteromonas.</title>
        <authorList>
            <person name="Sonnenschein E.C."/>
            <person name="Bech P.K."/>
        </authorList>
    </citation>
    <scope>NUCLEOTIDE SEQUENCE [LARGE SCALE GENOMIC DNA]</scope>
    <source>
        <strain evidence="7">S3790</strain>
    </source>
</reference>
<dbReference type="GO" id="GO:0003700">
    <property type="term" value="F:DNA-binding transcription factor activity"/>
    <property type="evidence" value="ECO:0007669"/>
    <property type="project" value="InterPro"/>
</dbReference>
<dbReference type="SUPFAM" id="SSF46785">
    <property type="entry name" value="Winged helix' DNA-binding domain"/>
    <property type="match status" value="1"/>
</dbReference>
<dbReference type="Proteomes" id="UP000307217">
    <property type="component" value="Unassembled WGS sequence"/>
</dbReference>
<dbReference type="Pfam" id="PF00126">
    <property type="entry name" value="HTH_1"/>
    <property type="match status" value="1"/>
</dbReference>
<keyword evidence="2" id="KW-0805">Transcription regulation</keyword>
<evidence type="ECO:0000256" key="1">
    <source>
        <dbReference type="ARBA" id="ARBA00009437"/>
    </source>
</evidence>
<sequence>MRLRHIEVFYAVYTTGSITNAAKILHVSQPSVSKVLGHAEMQLGFQLFKRLKGRLLPTKEADMLFSEVDKIYHQLRSVKNTSENIKKHEYGNINLGITPALGFQYVPKAIAAFGQESPHVNFQLQTVHNEAILQTLLERKCDLACLFSPDIRPGLSSITLTDSELMIVYPKSMFEDEPDVMSLEQLIGKPFIDIADSGPLGDLLWARLMEENVSLSSTIRVQTYFFAVRLVAQGVGLCVVDKFTALGNMDDTMGMASFDPPLTFNVDAVYLENHTISNVARQFIDLLSSTLSDG</sequence>
<dbReference type="GO" id="GO:0043565">
    <property type="term" value="F:sequence-specific DNA binding"/>
    <property type="evidence" value="ECO:0007669"/>
    <property type="project" value="TreeGrafter"/>
</dbReference>
<dbReference type="InterPro" id="IPR036388">
    <property type="entry name" value="WH-like_DNA-bd_sf"/>
</dbReference>
<accession>A0A5S3VAX8</accession>
<evidence type="ECO:0000256" key="2">
    <source>
        <dbReference type="ARBA" id="ARBA00023015"/>
    </source>
</evidence>
<reference evidence="6 7" key="1">
    <citation type="submission" date="2018-01" db="EMBL/GenBank/DDBJ databases">
        <authorList>
            <person name="Paulsen S."/>
            <person name="Gram L.K."/>
        </authorList>
    </citation>
    <scope>NUCLEOTIDE SEQUENCE [LARGE SCALE GENOMIC DNA]</scope>
    <source>
        <strain evidence="6 7">S3790</strain>
    </source>
</reference>
<evidence type="ECO:0000313" key="6">
    <source>
        <dbReference type="EMBL" id="TMO68899.1"/>
    </source>
</evidence>
<dbReference type="InterPro" id="IPR000847">
    <property type="entry name" value="LysR_HTH_N"/>
</dbReference>
<dbReference type="Pfam" id="PF03466">
    <property type="entry name" value="LysR_substrate"/>
    <property type="match status" value="1"/>
</dbReference>
<feature type="domain" description="HTH lysR-type" evidence="5">
    <location>
        <begin position="1"/>
        <end position="58"/>
    </location>
</feature>